<gene>
    <name evidence="1" type="ORF">Ahy_A10g050328</name>
</gene>
<sequence>MSHFKSTEGKRYLISVAYSPRKIGYEWYMDALTLLSQEMANWASRFNKEIWLQHCDGDRRFGHMITNLSECMNPVLKVTRYLPISAIMRCTYERKGILTMRFAHYNRRTSVFVVDELEPFKGWSQELFRVCLAAGMCDCGLF</sequence>
<evidence type="ECO:0000313" key="1">
    <source>
        <dbReference type="EMBL" id="RYR35196.1"/>
    </source>
</evidence>
<reference evidence="1 2" key="1">
    <citation type="submission" date="2019-01" db="EMBL/GenBank/DDBJ databases">
        <title>Sequencing of cultivated peanut Arachis hypogaea provides insights into genome evolution and oil improvement.</title>
        <authorList>
            <person name="Chen X."/>
        </authorList>
    </citation>
    <scope>NUCLEOTIDE SEQUENCE [LARGE SCALE GENOMIC DNA]</scope>
    <source>
        <strain evidence="2">cv. Fuhuasheng</strain>
        <tissue evidence="1">Leaves</tissue>
    </source>
</reference>
<keyword evidence="2" id="KW-1185">Reference proteome</keyword>
<protein>
    <submittedName>
        <fullName evidence="1">Uncharacterized protein</fullName>
    </submittedName>
</protein>
<organism evidence="1 2">
    <name type="scientific">Arachis hypogaea</name>
    <name type="common">Peanut</name>
    <dbReference type="NCBI Taxonomy" id="3818"/>
    <lineage>
        <taxon>Eukaryota</taxon>
        <taxon>Viridiplantae</taxon>
        <taxon>Streptophyta</taxon>
        <taxon>Embryophyta</taxon>
        <taxon>Tracheophyta</taxon>
        <taxon>Spermatophyta</taxon>
        <taxon>Magnoliopsida</taxon>
        <taxon>eudicotyledons</taxon>
        <taxon>Gunneridae</taxon>
        <taxon>Pentapetalae</taxon>
        <taxon>rosids</taxon>
        <taxon>fabids</taxon>
        <taxon>Fabales</taxon>
        <taxon>Fabaceae</taxon>
        <taxon>Papilionoideae</taxon>
        <taxon>50 kb inversion clade</taxon>
        <taxon>dalbergioids sensu lato</taxon>
        <taxon>Dalbergieae</taxon>
        <taxon>Pterocarpus clade</taxon>
        <taxon>Arachis</taxon>
    </lineage>
</organism>
<proteinExistence type="predicted"/>
<evidence type="ECO:0000313" key="2">
    <source>
        <dbReference type="Proteomes" id="UP000289738"/>
    </source>
</evidence>
<dbReference type="EMBL" id="SDMP01000010">
    <property type="protein sequence ID" value="RYR35196.1"/>
    <property type="molecule type" value="Genomic_DNA"/>
</dbReference>
<dbReference type="AlphaFoldDB" id="A0A445B967"/>
<accession>A0A445B967</accession>
<comment type="caution">
    <text evidence="1">The sequence shown here is derived from an EMBL/GenBank/DDBJ whole genome shotgun (WGS) entry which is preliminary data.</text>
</comment>
<dbReference type="Proteomes" id="UP000289738">
    <property type="component" value="Chromosome A10"/>
</dbReference>
<name>A0A445B967_ARAHY</name>